<evidence type="ECO:0000313" key="2">
    <source>
        <dbReference type="EMBL" id="MDU9001859.1"/>
    </source>
</evidence>
<dbReference type="EMBL" id="JARAKF010000006">
    <property type="protein sequence ID" value="MDU9001859.1"/>
    <property type="molecule type" value="Genomic_DNA"/>
</dbReference>
<protein>
    <submittedName>
        <fullName evidence="2">Thioredoxin domain-containing protein</fullName>
    </submittedName>
</protein>
<evidence type="ECO:0000259" key="1">
    <source>
        <dbReference type="Pfam" id="PF00085"/>
    </source>
</evidence>
<comment type="caution">
    <text evidence="2">The sequence shown here is derived from an EMBL/GenBank/DDBJ whole genome shotgun (WGS) entry which is preliminary data.</text>
</comment>
<reference evidence="2 3" key="1">
    <citation type="submission" date="2023-02" db="EMBL/GenBank/DDBJ databases">
        <authorList>
            <person name="Maleckis M."/>
        </authorList>
    </citation>
    <scope>NUCLEOTIDE SEQUENCE [LARGE SCALE GENOMIC DNA]</scope>
    <source>
        <strain evidence="2 3">P8-A2</strain>
    </source>
</reference>
<feature type="domain" description="Thioredoxin" evidence="1">
    <location>
        <begin position="1"/>
        <end position="47"/>
    </location>
</feature>
<dbReference type="Pfam" id="PF00085">
    <property type="entry name" value="Thioredoxin"/>
    <property type="match status" value="1"/>
</dbReference>
<organism evidence="2 3">
    <name type="scientific">Streptomyces mirabilis</name>
    <dbReference type="NCBI Taxonomy" id="68239"/>
    <lineage>
        <taxon>Bacteria</taxon>
        <taxon>Bacillati</taxon>
        <taxon>Actinomycetota</taxon>
        <taxon>Actinomycetes</taxon>
        <taxon>Kitasatosporales</taxon>
        <taxon>Streptomycetaceae</taxon>
        <taxon>Streptomyces</taxon>
    </lineage>
</organism>
<dbReference type="InterPro" id="IPR036249">
    <property type="entry name" value="Thioredoxin-like_sf"/>
</dbReference>
<dbReference type="CDD" id="cd02947">
    <property type="entry name" value="TRX_family"/>
    <property type="match status" value="1"/>
</dbReference>
<name>A0ABU3V7Y4_9ACTN</name>
<sequence length="58" mass="6282">MVQLHLDESPRTAAEYDVRSIPTLNVDRNGRVVKTVIGAKPRSALEQEPAGVPEVTGL</sequence>
<dbReference type="Proteomes" id="UP001257627">
    <property type="component" value="Unassembled WGS sequence"/>
</dbReference>
<dbReference type="InterPro" id="IPR013766">
    <property type="entry name" value="Thioredoxin_domain"/>
</dbReference>
<dbReference type="Gene3D" id="3.40.30.10">
    <property type="entry name" value="Glutaredoxin"/>
    <property type="match status" value="1"/>
</dbReference>
<evidence type="ECO:0000313" key="3">
    <source>
        <dbReference type="Proteomes" id="UP001257627"/>
    </source>
</evidence>
<accession>A0ABU3V7Y4</accession>
<proteinExistence type="predicted"/>
<dbReference type="SUPFAM" id="SSF52833">
    <property type="entry name" value="Thioredoxin-like"/>
    <property type="match status" value="1"/>
</dbReference>
<dbReference type="RefSeq" id="WP_316738856.1">
    <property type="nucleotide sequence ID" value="NZ_JAPEQO010000001.1"/>
</dbReference>
<gene>
    <name evidence="2" type="ORF">PU648_58660</name>
</gene>
<keyword evidence="3" id="KW-1185">Reference proteome</keyword>